<evidence type="ECO:0000256" key="1">
    <source>
        <dbReference type="SAM" id="Phobius"/>
    </source>
</evidence>
<dbReference type="RefSeq" id="WP_254027740.1">
    <property type="nucleotide sequence ID" value="NZ_CAKXZS010000055.1"/>
</dbReference>
<evidence type="ECO:0000313" key="3">
    <source>
        <dbReference type="Proteomes" id="UP001152604"/>
    </source>
</evidence>
<proteinExistence type="predicted"/>
<dbReference type="InterPro" id="IPR018688">
    <property type="entry name" value="PpoB2-like"/>
</dbReference>
<sequence>MNGASPLERLLRRDRVITIAGVLTLCLLAWLYIVAGAGLGMNAWEMSRLALFPHLQTADVASDMTSDMPGMDMPGMDMSGMDMSGMDMSAMATEPRVWGAANWALMIAMWWVMMVAMMSPSAAPTVLLYARVHRHALAQDQIQDKLAPTGVFMAGYLLVWLGFSVAATALHWLLEREAFVSATMMSSQSRWLSAIVLIAAGLYQLSPFKNACLSHCRAPTAFLARHWRPHAVGALRLGALHGAFCVGCCWMLMALLFVGGVMNLVWVAALAILVLVEKLFPAGPWVGRAAGIALIAWGSATLLV</sequence>
<feature type="transmembrane region" description="Helical" evidence="1">
    <location>
        <begin position="189"/>
        <end position="205"/>
    </location>
</feature>
<keyword evidence="3" id="KW-1185">Reference proteome</keyword>
<evidence type="ECO:0000313" key="2">
    <source>
        <dbReference type="EMBL" id="CAH2406873.1"/>
    </source>
</evidence>
<reference evidence="2" key="1">
    <citation type="submission" date="2022-03" db="EMBL/GenBank/DDBJ databases">
        <authorList>
            <person name="Brunel B."/>
        </authorList>
    </citation>
    <scope>NUCLEOTIDE SEQUENCE</scope>
    <source>
        <strain evidence="2">STM4922sample</strain>
    </source>
</reference>
<name>A0ABM9EC44_9HYPH</name>
<accession>A0ABM9EC44</accession>
<dbReference type="Pfam" id="PF09948">
    <property type="entry name" value="PpoB2"/>
    <property type="match status" value="1"/>
</dbReference>
<keyword evidence="1" id="KW-0472">Membrane</keyword>
<keyword evidence="1" id="KW-1133">Transmembrane helix</keyword>
<feature type="transmembrane region" description="Helical" evidence="1">
    <location>
        <begin position="151"/>
        <end position="174"/>
    </location>
</feature>
<protein>
    <submittedName>
        <fullName evidence="2">Predicted metal-binding membrane protein</fullName>
    </submittedName>
</protein>
<dbReference type="EMBL" id="CAKXZS010000055">
    <property type="protein sequence ID" value="CAH2406873.1"/>
    <property type="molecule type" value="Genomic_DNA"/>
</dbReference>
<organism evidence="2 3">
    <name type="scientific">Mesorhizobium ventifaucium</name>
    <dbReference type="NCBI Taxonomy" id="666020"/>
    <lineage>
        <taxon>Bacteria</taxon>
        <taxon>Pseudomonadati</taxon>
        <taxon>Pseudomonadota</taxon>
        <taxon>Alphaproteobacteria</taxon>
        <taxon>Hyphomicrobiales</taxon>
        <taxon>Phyllobacteriaceae</taxon>
        <taxon>Mesorhizobium</taxon>
    </lineage>
</organism>
<keyword evidence="1" id="KW-0812">Transmembrane</keyword>
<feature type="transmembrane region" description="Helical" evidence="1">
    <location>
        <begin position="282"/>
        <end position="303"/>
    </location>
</feature>
<gene>
    <name evidence="2" type="ORF">MES4922_590007</name>
</gene>
<comment type="caution">
    <text evidence="2">The sequence shown here is derived from an EMBL/GenBank/DDBJ whole genome shotgun (WGS) entry which is preliminary data.</text>
</comment>
<dbReference type="Proteomes" id="UP001152604">
    <property type="component" value="Unassembled WGS sequence"/>
</dbReference>
<feature type="transmembrane region" description="Helical" evidence="1">
    <location>
        <begin position="16"/>
        <end position="39"/>
    </location>
</feature>
<feature type="transmembrane region" description="Helical" evidence="1">
    <location>
        <begin position="243"/>
        <end position="276"/>
    </location>
</feature>
<feature type="transmembrane region" description="Helical" evidence="1">
    <location>
        <begin position="103"/>
        <end position="130"/>
    </location>
</feature>